<proteinExistence type="predicted"/>
<keyword evidence="2" id="KW-1185">Reference proteome</keyword>
<dbReference type="AlphaFoldDB" id="A0AAU9PPH9"/>
<organism evidence="1 2">
    <name type="scientific">Lactuca virosa</name>
    <dbReference type="NCBI Taxonomy" id="75947"/>
    <lineage>
        <taxon>Eukaryota</taxon>
        <taxon>Viridiplantae</taxon>
        <taxon>Streptophyta</taxon>
        <taxon>Embryophyta</taxon>
        <taxon>Tracheophyta</taxon>
        <taxon>Spermatophyta</taxon>
        <taxon>Magnoliopsida</taxon>
        <taxon>eudicotyledons</taxon>
        <taxon>Gunneridae</taxon>
        <taxon>Pentapetalae</taxon>
        <taxon>asterids</taxon>
        <taxon>campanulids</taxon>
        <taxon>Asterales</taxon>
        <taxon>Asteraceae</taxon>
        <taxon>Cichorioideae</taxon>
        <taxon>Cichorieae</taxon>
        <taxon>Lactucinae</taxon>
        <taxon>Lactuca</taxon>
    </lineage>
</organism>
<evidence type="ECO:0000313" key="1">
    <source>
        <dbReference type="EMBL" id="CAH1452300.1"/>
    </source>
</evidence>
<comment type="caution">
    <text evidence="1">The sequence shown here is derived from an EMBL/GenBank/DDBJ whole genome shotgun (WGS) entry which is preliminary data.</text>
</comment>
<dbReference type="Proteomes" id="UP001157418">
    <property type="component" value="Unassembled WGS sequence"/>
</dbReference>
<evidence type="ECO:0000313" key="2">
    <source>
        <dbReference type="Proteomes" id="UP001157418"/>
    </source>
</evidence>
<protein>
    <submittedName>
        <fullName evidence="1">Uncharacterized protein</fullName>
    </submittedName>
</protein>
<accession>A0AAU9PPH9</accession>
<gene>
    <name evidence="1" type="ORF">LVIROSA_LOCUS37605</name>
</gene>
<dbReference type="EMBL" id="CAKMRJ010005745">
    <property type="protein sequence ID" value="CAH1452300.1"/>
    <property type="molecule type" value="Genomic_DNA"/>
</dbReference>
<reference evidence="1 2" key="1">
    <citation type="submission" date="2022-01" db="EMBL/GenBank/DDBJ databases">
        <authorList>
            <person name="Xiong W."/>
            <person name="Schranz E."/>
        </authorList>
    </citation>
    <scope>NUCLEOTIDE SEQUENCE [LARGE SCALE GENOMIC DNA]</scope>
</reference>
<name>A0AAU9PPH9_9ASTR</name>
<sequence length="100" mass="11509">MIIFLTLPDLDALRKGLIIVTTSLLKPFLSDVPFCLFFLAVIYWKYESMPNYESQNCSPSEHLHYQKLINKSQRLSSTGSCTLLRSLFFVLTTSNNELRS</sequence>